<proteinExistence type="predicted"/>
<accession>A0AAD9K279</accession>
<reference evidence="1" key="1">
    <citation type="journal article" date="2023" name="Mol. Biol. Evol.">
        <title>Third-Generation Sequencing Reveals the Adaptive Role of the Epigenome in Three Deep-Sea Polychaetes.</title>
        <authorList>
            <person name="Perez M."/>
            <person name="Aroh O."/>
            <person name="Sun Y."/>
            <person name="Lan Y."/>
            <person name="Juniper S.K."/>
            <person name="Young C.R."/>
            <person name="Angers B."/>
            <person name="Qian P.Y."/>
        </authorList>
    </citation>
    <scope>NUCLEOTIDE SEQUENCE</scope>
    <source>
        <strain evidence="1">P08H-3</strain>
    </source>
</reference>
<evidence type="ECO:0000313" key="1">
    <source>
        <dbReference type="EMBL" id="KAK2163397.1"/>
    </source>
</evidence>
<gene>
    <name evidence="1" type="ORF">LSH36_80g04003</name>
</gene>
<keyword evidence="2" id="KW-1185">Reference proteome</keyword>
<dbReference type="EMBL" id="JAODUP010000080">
    <property type="protein sequence ID" value="KAK2163397.1"/>
    <property type="molecule type" value="Genomic_DNA"/>
</dbReference>
<evidence type="ECO:0000313" key="2">
    <source>
        <dbReference type="Proteomes" id="UP001208570"/>
    </source>
</evidence>
<dbReference type="AlphaFoldDB" id="A0AAD9K279"/>
<name>A0AAD9K279_9ANNE</name>
<sequence length="151" mass="16814">MKLKVYGKFQRKWIAQFKAVTNASQTGIEYAHCAVCARDVKVAASGAYMDTHLATVLHKTNEAKAITRLPMTSFFTVKPQTSAAITKAEVFFEQFVAECSLSASVADHFTDFVKTIPAYQQIPESWTYPSTISETIFSVSDNSLKGFEIPW</sequence>
<protein>
    <submittedName>
        <fullName evidence="1">Uncharacterized protein</fullName>
    </submittedName>
</protein>
<dbReference type="Proteomes" id="UP001208570">
    <property type="component" value="Unassembled WGS sequence"/>
</dbReference>
<organism evidence="1 2">
    <name type="scientific">Paralvinella palmiformis</name>
    <dbReference type="NCBI Taxonomy" id="53620"/>
    <lineage>
        <taxon>Eukaryota</taxon>
        <taxon>Metazoa</taxon>
        <taxon>Spiralia</taxon>
        <taxon>Lophotrochozoa</taxon>
        <taxon>Annelida</taxon>
        <taxon>Polychaeta</taxon>
        <taxon>Sedentaria</taxon>
        <taxon>Canalipalpata</taxon>
        <taxon>Terebellida</taxon>
        <taxon>Terebelliformia</taxon>
        <taxon>Alvinellidae</taxon>
        <taxon>Paralvinella</taxon>
    </lineage>
</organism>
<comment type="caution">
    <text evidence="1">The sequence shown here is derived from an EMBL/GenBank/DDBJ whole genome shotgun (WGS) entry which is preliminary data.</text>
</comment>